<keyword evidence="4" id="KW-1185">Reference proteome</keyword>
<dbReference type="InterPro" id="IPR029058">
    <property type="entry name" value="AB_hydrolase_fold"/>
</dbReference>
<keyword evidence="1 3" id="KW-0378">Hydrolase</keyword>
<evidence type="ECO:0000256" key="1">
    <source>
        <dbReference type="ARBA" id="ARBA00022801"/>
    </source>
</evidence>
<comment type="caution">
    <text evidence="3">The sequence shown here is derived from an EMBL/GenBank/DDBJ whole genome shotgun (WGS) entry which is preliminary data.</text>
</comment>
<evidence type="ECO:0000259" key="2">
    <source>
        <dbReference type="Pfam" id="PF20434"/>
    </source>
</evidence>
<dbReference type="InterPro" id="IPR050300">
    <property type="entry name" value="GDXG_lipolytic_enzyme"/>
</dbReference>
<name>A0ABU8WM03_9BURK</name>
<dbReference type="GO" id="GO:0016787">
    <property type="term" value="F:hydrolase activity"/>
    <property type="evidence" value="ECO:0007669"/>
    <property type="project" value="UniProtKB-KW"/>
</dbReference>
<dbReference type="SUPFAM" id="SSF53474">
    <property type="entry name" value="alpha/beta-Hydrolases"/>
    <property type="match status" value="1"/>
</dbReference>
<feature type="domain" description="BD-FAE-like" evidence="2">
    <location>
        <begin position="66"/>
        <end position="155"/>
    </location>
</feature>
<protein>
    <submittedName>
        <fullName evidence="3">Alpha/beta hydrolase</fullName>
    </submittedName>
</protein>
<reference evidence="3 4" key="1">
    <citation type="submission" date="2024-03" db="EMBL/GenBank/DDBJ databases">
        <title>Novel species of the genus Variovorax.</title>
        <authorList>
            <person name="Liu Q."/>
            <person name="Xin Y.-H."/>
        </authorList>
    </citation>
    <scope>NUCLEOTIDE SEQUENCE [LARGE SCALE GENOMIC DNA]</scope>
    <source>
        <strain evidence="3 4">KACC 18900</strain>
    </source>
</reference>
<proteinExistence type="predicted"/>
<dbReference type="Proteomes" id="UP001385892">
    <property type="component" value="Unassembled WGS sequence"/>
</dbReference>
<evidence type="ECO:0000313" key="4">
    <source>
        <dbReference type="Proteomes" id="UP001385892"/>
    </source>
</evidence>
<gene>
    <name evidence="3" type="ORF">WKW82_15090</name>
</gene>
<evidence type="ECO:0000313" key="3">
    <source>
        <dbReference type="EMBL" id="MEJ8847984.1"/>
    </source>
</evidence>
<dbReference type="Gene3D" id="3.40.50.1820">
    <property type="entry name" value="alpha/beta hydrolase"/>
    <property type="match status" value="1"/>
</dbReference>
<sequence>MSLESPAWYDAQYNNRARIPEHPAILQHWADASTCALQRPEWLLDLAYGEQPGEQLDILPAPRPYAPLFVYIHGGYWRALDKRDHAFIAPPLSDAGAEVVMLNYALCPAVSIEHIVLQLVRALAWVWRNAKELCCDRNRIVVAGHSAGGHLATMLLACDWKAVAPDLPADLVKSALSISGLYELEPLRHAPFLAPDLGLTEASALRLSPAAMPAPARGSLVTVVGGDESEEFHRQAALISQAWGPGIVTAAEVEAARNHMNVLNELANPQSVTYRRALALLGLGHGHGIP</sequence>
<dbReference type="InterPro" id="IPR049492">
    <property type="entry name" value="BD-FAE-like_dom"/>
</dbReference>
<dbReference type="RefSeq" id="WP_340343113.1">
    <property type="nucleotide sequence ID" value="NZ_JBBKZT010000006.1"/>
</dbReference>
<dbReference type="PANTHER" id="PTHR48081">
    <property type="entry name" value="AB HYDROLASE SUPERFAMILY PROTEIN C4A8.06C"/>
    <property type="match status" value="1"/>
</dbReference>
<accession>A0ABU8WM03</accession>
<organism evidence="3 4">
    <name type="scientific">Variovorax rhizosphaerae</name>
    <dbReference type="NCBI Taxonomy" id="1836200"/>
    <lineage>
        <taxon>Bacteria</taxon>
        <taxon>Pseudomonadati</taxon>
        <taxon>Pseudomonadota</taxon>
        <taxon>Betaproteobacteria</taxon>
        <taxon>Burkholderiales</taxon>
        <taxon>Comamonadaceae</taxon>
        <taxon>Variovorax</taxon>
    </lineage>
</organism>
<dbReference type="PANTHER" id="PTHR48081:SF33">
    <property type="entry name" value="KYNURENINE FORMAMIDASE"/>
    <property type="match status" value="1"/>
</dbReference>
<dbReference type="Pfam" id="PF20434">
    <property type="entry name" value="BD-FAE"/>
    <property type="match status" value="1"/>
</dbReference>
<dbReference type="EMBL" id="JBBKZT010000006">
    <property type="protein sequence ID" value="MEJ8847984.1"/>
    <property type="molecule type" value="Genomic_DNA"/>
</dbReference>